<proteinExistence type="inferred from homology"/>
<evidence type="ECO:0000256" key="1">
    <source>
        <dbReference type="ARBA" id="ARBA00004906"/>
    </source>
</evidence>
<evidence type="ECO:0000256" key="7">
    <source>
        <dbReference type="SAM" id="MobiDB-lite"/>
    </source>
</evidence>
<protein>
    <submittedName>
        <fullName evidence="8">Uncharacterized protein</fullName>
    </submittedName>
</protein>
<evidence type="ECO:0000256" key="5">
    <source>
        <dbReference type="ARBA" id="ARBA00038344"/>
    </source>
</evidence>
<comment type="similarity">
    <text evidence="5">Belongs to the WD repeat cdt2 family.</text>
</comment>
<feature type="region of interest" description="Disordered" evidence="7">
    <location>
        <begin position="1"/>
        <end position="59"/>
    </location>
</feature>
<organism evidence="8 9">
    <name type="scientific">Serendipita indica (strain DSM 11827)</name>
    <name type="common">Root endophyte fungus</name>
    <name type="synonym">Piriformospora indica</name>
    <dbReference type="NCBI Taxonomy" id="1109443"/>
    <lineage>
        <taxon>Eukaryota</taxon>
        <taxon>Fungi</taxon>
        <taxon>Dikarya</taxon>
        <taxon>Basidiomycota</taxon>
        <taxon>Agaricomycotina</taxon>
        <taxon>Agaricomycetes</taxon>
        <taxon>Sebacinales</taxon>
        <taxon>Serendipitaceae</taxon>
        <taxon>Serendipita</taxon>
    </lineage>
</organism>
<dbReference type="SMART" id="SM00320">
    <property type="entry name" value="WD40"/>
    <property type="match status" value="4"/>
</dbReference>
<feature type="compositionally biased region" description="Polar residues" evidence="7">
    <location>
        <begin position="1"/>
        <end position="16"/>
    </location>
</feature>
<dbReference type="FunCoup" id="G4T7G6">
    <property type="interactions" value="183"/>
</dbReference>
<gene>
    <name evidence="8" type="ORF">PIIN_01069</name>
</gene>
<reference evidence="8 9" key="1">
    <citation type="journal article" date="2011" name="PLoS Pathog.">
        <title>Endophytic Life Strategies Decoded by Genome and Transcriptome Analyses of the Mutualistic Root Symbiont Piriformospora indica.</title>
        <authorList>
            <person name="Zuccaro A."/>
            <person name="Lahrmann U."/>
            <person name="Guldener U."/>
            <person name="Langen G."/>
            <person name="Pfiffi S."/>
            <person name="Biedenkopf D."/>
            <person name="Wong P."/>
            <person name="Samans B."/>
            <person name="Grimm C."/>
            <person name="Basiewicz M."/>
            <person name="Murat C."/>
            <person name="Martin F."/>
            <person name="Kogel K.H."/>
        </authorList>
    </citation>
    <scope>NUCLEOTIDE SEQUENCE [LARGE SCALE GENOMIC DNA]</scope>
    <source>
        <strain evidence="8 9">DSM 11827</strain>
    </source>
</reference>
<dbReference type="InterPro" id="IPR051865">
    <property type="entry name" value="WD-repeat_CDT2_adapter"/>
</dbReference>
<dbReference type="Proteomes" id="UP000007148">
    <property type="component" value="Unassembled WGS sequence"/>
</dbReference>
<dbReference type="eggNOG" id="KOG0321">
    <property type="taxonomic scope" value="Eukaryota"/>
</dbReference>
<dbReference type="InterPro" id="IPR036322">
    <property type="entry name" value="WD40_repeat_dom_sf"/>
</dbReference>
<dbReference type="InterPro" id="IPR015943">
    <property type="entry name" value="WD40/YVTN_repeat-like_dom_sf"/>
</dbReference>
<keyword evidence="2 6" id="KW-0853">WD repeat</keyword>
<evidence type="ECO:0000313" key="9">
    <source>
        <dbReference type="Proteomes" id="UP000007148"/>
    </source>
</evidence>
<evidence type="ECO:0000256" key="6">
    <source>
        <dbReference type="PROSITE-ProRule" id="PRU00221"/>
    </source>
</evidence>
<dbReference type="InParanoid" id="G4T7G6"/>
<keyword evidence="9" id="KW-1185">Reference proteome</keyword>
<dbReference type="HOGENOM" id="CLU_038595_0_0_1"/>
<dbReference type="GO" id="GO:0043161">
    <property type="term" value="P:proteasome-mediated ubiquitin-dependent protein catabolic process"/>
    <property type="evidence" value="ECO:0007669"/>
    <property type="project" value="TreeGrafter"/>
</dbReference>
<dbReference type="SUPFAM" id="SSF50978">
    <property type="entry name" value="WD40 repeat-like"/>
    <property type="match status" value="1"/>
</dbReference>
<accession>G4T7G6</accession>
<comment type="pathway">
    <text evidence="1">Protein modification; protein ubiquitination.</text>
</comment>
<evidence type="ECO:0000313" key="8">
    <source>
        <dbReference type="EMBL" id="CCA67236.1"/>
    </source>
</evidence>
<feature type="repeat" description="WD" evidence="6">
    <location>
        <begin position="210"/>
        <end position="245"/>
    </location>
</feature>
<dbReference type="OrthoDB" id="2096344at2759"/>
<keyword evidence="4" id="KW-0833">Ubl conjugation pathway</keyword>
<dbReference type="PANTHER" id="PTHR22852">
    <property type="entry name" value="LETHAL 2 DENTICLELESS PROTEIN RETINOIC ACID-REGULATED NUCLEAR MATRIX-ASSOCIATED PROTEIN"/>
    <property type="match status" value="1"/>
</dbReference>
<dbReference type="PROSITE" id="PS50082">
    <property type="entry name" value="WD_REPEATS_2"/>
    <property type="match status" value="1"/>
</dbReference>
<comment type="caution">
    <text evidence="8">The sequence shown here is derived from an EMBL/GenBank/DDBJ whole genome shotgun (WGS) entry which is preliminary data.</text>
</comment>
<dbReference type="GO" id="GO:0030674">
    <property type="term" value="F:protein-macromolecule adaptor activity"/>
    <property type="evidence" value="ECO:0007669"/>
    <property type="project" value="TreeGrafter"/>
</dbReference>
<dbReference type="PROSITE" id="PS50294">
    <property type="entry name" value="WD_REPEATS_REGION"/>
    <property type="match status" value="1"/>
</dbReference>
<keyword evidence="3" id="KW-0677">Repeat</keyword>
<dbReference type="Pfam" id="PF00400">
    <property type="entry name" value="WD40"/>
    <property type="match status" value="1"/>
</dbReference>
<evidence type="ECO:0000256" key="3">
    <source>
        <dbReference type="ARBA" id="ARBA00022737"/>
    </source>
</evidence>
<sequence length="471" mass="51435">MASTNSTTRQIFSDLTNAPRRAPVTDRKRTRRQTEEHDALLDASNLPQPSSPRLKSQTVQLEKVHAPVKPRTRGGTLHRIRQASLCLSRPEAAPVSSRQVLESFVSSTTSDRHVFRNERGHISPVVSCSYTAKHGKGSILAVTTDDGAVELVDTARRKGGTAPTPVHIQAAPAGAIFDVQWRNDDKHIAAACDATLGIFDVETQTALLQFHGHTAAIKTIAWDPNDHALLTTAGRDGNIHVWDTRLHAGAYDLLDLKERDFHPPSSEYTSPSGLFWILGRVSSRVLLKWDLRSLRSAKQSVEETCSDPTITFTGSKRSRGITSIVCGGSDNSLIYGLGTDAMVYPYLTSTLEAHPGAFSSDPTSKGSGISFFCKLSTSACGRWLATGGGSGYAALFDISGKSDVVVDRRPVIVRTESSRPESEVTAVSWAMPDTIALCSEEVVSVWRADADQARACREDQKDSEWHWRWVE</sequence>
<dbReference type="PANTHER" id="PTHR22852:SF0">
    <property type="entry name" value="DENTICLELESS PROTEIN HOMOLOG"/>
    <property type="match status" value="1"/>
</dbReference>
<dbReference type="InterPro" id="IPR001680">
    <property type="entry name" value="WD40_rpt"/>
</dbReference>
<feature type="compositionally biased region" description="Polar residues" evidence="7">
    <location>
        <begin position="45"/>
        <end position="59"/>
    </location>
</feature>
<evidence type="ECO:0000256" key="4">
    <source>
        <dbReference type="ARBA" id="ARBA00022786"/>
    </source>
</evidence>
<name>G4T7G6_SERID</name>
<dbReference type="OMA" id="DSRVHTY"/>
<dbReference type="GO" id="GO:0005634">
    <property type="term" value="C:nucleus"/>
    <property type="evidence" value="ECO:0007669"/>
    <property type="project" value="TreeGrafter"/>
</dbReference>
<dbReference type="EMBL" id="CAFZ01000011">
    <property type="protein sequence ID" value="CCA67236.1"/>
    <property type="molecule type" value="Genomic_DNA"/>
</dbReference>
<dbReference type="InterPro" id="IPR019775">
    <property type="entry name" value="WD40_repeat_CS"/>
</dbReference>
<feature type="compositionally biased region" description="Basic and acidic residues" evidence="7">
    <location>
        <begin position="23"/>
        <end position="40"/>
    </location>
</feature>
<dbReference type="AlphaFoldDB" id="G4T7G6"/>
<evidence type="ECO:0000256" key="2">
    <source>
        <dbReference type="ARBA" id="ARBA00022574"/>
    </source>
</evidence>
<dbReference type="STRING" id="1109443.G4T7G6"/>
<dbReference type="PROSITE" id="PS00678">
    <property type="entry name" value="WD_REPEATS_1"/>
    <property type="match status" value="1"/>
</dbReference>
<dbReference type="Gene3D" id="2.130.10.10">
    <property type="entry name" value="YVTN repeat-like/Quinoprotein amine dehydrogenase"/>
    <property type="match status" value="1"/>
</dbReference>